<dbReference type="Gene3D" id="3.50.50.60">
    <property type="entry name" value="FAD/NAD(P)-binding domain"/>
    <property type="match status" value="2"/>
</dbReference>
<evidence type="ECO:0000256" key="3">
    <source>
        <dbReference type="ARBA" id="ARBA00022827"/>
    </source>
</evidence>
<dbReference type="EMBL" id="JAKLUA010000024">
    <property type="protein sequence ID" value="MCG2672738.1"/>
    <property type="molecule type" value="Genomic_DNA"/>
</dbReference>
<protein>
    <submittedName>
        <fullName evidence="7">FAD-dependent oxidoreductase</fullName>
    </submittedName>
</protein>
<keyword evidence="3" id="KW-0274">FAD</keyword>
<dbReference type="InterPro" id="IPR023753">
    <property type="entry name" value="FAD/NAD-binding_dom"/>
</dbReference>
<keyword evidence="2" id="KW-0285">Flavoprotein</keyword>
<dbReference type="SUPFAM" id="SSF55424">
    <property type="entry name" value="FAD/NAD-linked reductases, dimerisation (C-terminal) domain"/>
    <property type="match status" value="1"/>
</dbReference>
<organism evidence="7 10">
    <name type="scientific">Bradyrhizobium zhengyangense</name>
    <dbReference type="NCBI Taxonomy" id="2911009"/>
    <lineage>
        <taxon>Bacteria</taxon>
        <taxon>Pseudomonadati</taxon>
        <taxon>Pseudomonadota</taxon>
        <taxon>Alphaproteobacteria</taxon>
        <taxon>Hyphomicrobiales</taxon>
        <taxon>Nitrobacteraceae</taxon>
        <taxon>Bradyrhizobium</taxon>
    </lineage>
</organism>
<dbReference type="Proteomes" id="UP001139012">
    <property type="component" value="Unassembled WGS sequence"/>
</dbReference>
<evidence type="ECO:0000313" key="9">
    <source>
        <dbReference type="Proteomes" id="UP001139012"/>
    </source>
</evidence>
<reference evidence="7" key="1">
    <citation type="submission" date="2022-01" db="EMBL/GenBank/DDBJ databases">
        <title>Genome sequnece data of strain Bradyrhizobium sp. nov.</title>
        <authorList>
            <person name="Zhang J."/>
        </authorList>
    </citation>
    <scope>NUCLEOTIDE SEQUENCE</scope>
    <source>
        <strain evidence="8">WYCCWR 12774</strain>
        <strain evidence="7">WYCCWR 13023</strain>
    </source>
</reference>
<dbReference type="EMBL" id="JAKLTY010000034">
    <property type="protein sequence ID" value="MCG2631945.1"/>
    <property type="molecule type" value="Genomic_DNA"/>
</dbReference>
<dbReference type="Proteomes" id="UP001139054">
    <property type="component" value="Unassembled WGS sequence"/>
</dbReference>
<dbReference type="InterPro" id="IPR028202">
    <property type="entry name" value="Reductase_C"/>
</dbReference>
<accession>A0A9X1RKN2</accession>
<dbReference type="GO" id="GO:0005737">
    <property type="term" value="C:cytoplasm"/>
    <property type="evidence" value="ECO:0007669"/>
    <property type="project" value="TreeGrafter"/>
</dbReference>
<dbReference type="Pfam" id="PF07992">
    <property type="entry name" value="Pyr_redox_2"/>
    <property type="match status" value="1"/>
</dbReference>
<evidence type="ECO:0000256" key="1">
    <source>
        <dbReference type="ARBA" id="ARBA00001974"/>
    </source>
</evidence>
<keyword evidence="9" id="KW-1185">Reference proteome</keyword>
<evidence type="ECO:0000313" key="10">
    <source>
        <dbReference type="Proteomes" id="UP001139054"/>
    </source>
</evidence>
<evidence type="ECO:0000313" key="8">
    <source>
        <dbReference type="EMBL" id="MCG2672738.1"/>
    </source>
</evidence>
<dbReference type="InterPro" id="IPR050446">
    <property type="entry name" value="FAD-oxidoreductase/Apoptosis"/>
</dbReference>
<sequence length="428" mass="45927">MARRIVIVGAGHAGTSAARALREHGWSDEIVLLTEERSAPYERPPLSKSVLTQEESFSGVAALAPGWLDQNGILFRSGVRAEAIDRDAQSVTLAGGDRFRYDYLLLATGAKPRFPQLPGVGSKGVIALRSLDQSAVLRERLMPARRLVVIGGGLIGLEVAASARARGVDTTVLEKAPALLSRVMPISTSDRILELHRSNGTKVFLGADVEAIIGCDMVEGVRLRSGQEFVADTVLVAVGADPDVELAQKAGLATDDGILVNEYLQTADSRIFAAGDAARYPASTGKDTIRLEAWKNALDQGGTAALNILGRKVSYRAVPWMWSDQFDKVFQVAGIPNKSQVEVNRSLDDGGIVTFLLDRFGVLEATAAFGSLSQVAKIVRVATSIIERRLRPSPSVLQDPSYDLRKLLQSDAVNAHSTHEAALSAVRR</sequence>
<evidence type="ECO:0000256" key="4">
    <source>
        <dbReference type="ARBA" id="ARBA00023002"/>
    </source>
</evidence>
<evidence type="ECO:0000256" key="2">
    <source>
        <dbReference type="ARBA" id="ARBA00022630"/>
    </source>
</evidence>
<dbReference type="PRINTS" id="PR00368">
    <property type="entry name" value="FADPNR"/>
</dbReference>
<feature type="domain" description="Reductase C-terminal" evidence="6">
    <location>
        <begin position="320"/>
        <end position="408"/>
    </location>
</feature>
<dbReference type="PRINTS" id="PR00411">
    <property type="entry name" value="PNDRDTASEI"/>
</dbReference>
<dbReference type="PANTHER" id="PTHR43557">
    <property type="entry name" value="APOPTOSIS-INDUCING FACTOR 1"/>
    <property type="match status" value="1"/>
</dbReference>
<dbReference type="Gene3D" id="3.30.390.30">
    <property type="match status" value="1"/>
</dbReference>
<keyword evidence="4" id="KW-0560">Oxidoreductase</keyword>
<evidence type="ECO:0000259" key="5">
    <source>
        <dbReference type="Pfam" id="PF07992"/>
    </source>
</evidence>
<dbReference type="SUPFAM" id="SSF51905">
    <property type="entry name" value="FAD/NAD(P)-binding domain"/>
    <property type="match status" value="1"/>
</dbReference>
<evidence type="ECO:0000313" key="7">
    <source>
        <dbReference type="EMBL" id="MCG2631945.1"/>
    </source>
</evidence>
<name>A0A9X1RKN2_9BRAD</name>
<dbReference type="Pfam" id="PF14759">
    <property type="entry name" value="Reductase_C"/>
    <property type="match status" value="1"/>
</dbReference>
<dbReference type="InterPro" id="IPR016156">
    <property type="entry name" value="FAD/NAD-linked_Rdtase_dimer_sf"/>
</dbReference>
<dbReference type="AlphaFoldDB" id="A0A9X1RKN2"/>
<evidence type="ECO:0000259" key="6">
    <source>
        <dbReference type="Pfam" id="PF14759"/>
    </source>
</evidence>
<gene>
    <name evidence="8" type="ORF">L6637_37985</name>
    <name evidence="7" type="ORF">L6654_35570</name>
</gene>
<feature type="domain" description="FAD/NAD(P)-binding" evidence="5">
    <location>
        <begin position="4"/>
        <end position="301"/>
    </location>
</feature>
<proteinExistence type="predicted"/>
<comment type="cofactor">
    <cofactor evidence="1">
        <name>FAD</name>
        <dbReference type="ChEBI" id="CHEBI:57692"/>
    </cofactor>
</comment>
<dbReference type="InterPro" id="IPR036188">
    <property type="entry name" value="FAD/NAD-bd_sf"/>
</dbReference>
<dbReference type="RefSeq" id="WP_128929774.1">
    <property type="nucleotide sequence ID" value="NZ_JAKLTY010000034.1"/>
</dbReference>
<dbReference type="PANTHER" id="PTHR43557:SF2">
    <property type="entry name" value="RIESKE DOMAIN-CONTAINING PROTEIN-RELATED"/>
    <property type="match status" value="1"/>
</dbReference>
<dbReference type="GO" id="GO:0016651">
    <property type="term" value="F:oxidoreductase activity, acting on NAD(P)H"/>
    <property type="evidence" value="ECO:0007669"/>
    <property type="project" value="TreeGrafter"/>
</dbReference>
<comment type="caution">
    <text evidence="7">The sequence shown here is derived from an EMBL/GenBank/DDBJ whole genome shotgun (WGS) entry which is preliminary data.</text>
</comment>